<dbReference type="InterPro" id="IPR002575">
    <property type="entry name" value="Aminoglycoside_PTrfase"/>
</dbReference>
<name>A0ABD5XZU5_9EURY</name>
<dbReference type="InterPro" id="IPR051678">
    <property type="entry name" value="AGP_Transferase"/>
</dbReference>
<dbReference type="Pfam" id="PF01636">
    <property type="entry name" value="APH"/>
    <property type="match status" value="1"/>
</dbReference>
<dbReference type="InterPro" id="IPR011009">
    <property type="entry name" value="Kinase-like_dom_sf"/>
</dbReference>
<accession>A0ABD5XZU5</accession>
<dbReference type="AlphaFoldDB" id="A0ABD5XZU5"/>
<gene>
    <name evidence="2" type="ORF">ACFQMA_10065</name>
</gene>
<evidence type="ECO:0000259" key="1">
    <source>
        <dbReference type="Pfam" id="PF01636"/>
    </source>
</evidence>
<protein>
    <submittedName>
        <fullName evidence="2">Phosphotransferase family protein</fullName>
    </submittedName>
</protein>
<reference evidence="2 3" key="1">
    <citation type="journal article" date="2019" name="Int. J. Syst. Evol. Microbiol.">
        <title>The Global Catalogue of Microorganisms (GCM) 10K type strain sequencing project: providing services to taxonomists for standard genome sequencing and annotation.</title>
        <authorList>
            <consortium name="The Broad Institute Genomics Platform"/>
            <consortium name="The Broad Institute Genome Sequencing Center for Infectious Disease"/>
            <person name="Wu L."/>
            <person name="Ma J."/>
        </authorList>
    </citation>
    <scope>NUCLEOTIDE SEQUENCE [LARGE SCALE GENOMIC DNA]</scope>
    <source>
        <strain evidence="2 3">XZYJT29</strain>
    </source>
</reference>
<dbReference type="Gene3D" id="3.30.200.20">
    <property type="entry name" value="Phosphorylase Kinase, domain 1"/>
    <property type="match status" value="1"/>
</dbReference>
<comment type="caution">
    <text evidence="2">The sequence shown here is derived from an EMBL/GenBank/DDBJ whole genome shotgun (WGS) entry which is preliminary data.</text>
</comment>
<dbReference type="EMBL" id="JBHTAS010000001">
    <property type="protein sequence ID" value="MFC7140176.1"/>
    <property type="molecule type" value="Genomic_DNA"/>
</dbReference>
<organism evidence="2 3">
    <name type="scientific">Halosimplex aquaticum</name>
    <dbReference type="NCBI Taxonomy" id="3026162"/>
    <lineage>
        <taxon>Archaea</taxon>
        <taxon>Methanobacteriati</taxon>
        <taxon>Methanobacteriota</taxon>
        <taxon>Stenosarchaea group</taxon>
        <taxon>Halobacteria</taxon>
        <taxon>Halobacteriales</taxon>
        <taxon>Haloarculaceae</taxon>
        <taxon>Halosimplex</taxon>
    </lineage>
</organism>
<dbReference type="SUPFAM" id="SSF56112">
    <property type="entry name" value="Protein kinase-like (PK-like)"/>
    <property type="match status" value="1"/>
</dbReference>
<dbReference type="RefSeq" id="WP_274325743.1">
    <property type="nucleotide sequence ID" value="NZ_CP118158.1"/>
</dbReference>
<evidence type="ECO:0000313" key="3">
    <source>
        <dbReference type="Proteomes" id="UP001596432"/>
    </source>
</evidence>
<proteinExistence type="predicted"/>
<keyword evidence="3" id="KW-1185">Reference proteome</keyword>
<dbReference type="Proteomes" id="UP001596432">
    <property type="component" value="Unassembled WGS sequence"/>
</dbReference>
<dbReference type="GeneID" id="78820454"/>
<dbReference type="Gene3D" id="3.90.1200.10">
    <property type="match status" value="1"/>
</dbReference>
<sequence length="355" mass="38946">MSDRTIPDAQITELVERVEPTWRVEDATPAEDGHHVVYFLDVATPEGTREVVLKGTPSGQSSSCDDEARLLAVLDDHTDLPVPEVLGAVDDADGLPTPAFLATALPGGNYSRTALVEFSTERVRELARSTGRLLAELHRLDAVDAYGFVGVAADERLDGGRPSADLDQIVVHDPTESWTDYLRGEVERLDDHLADTRFADLRRTVLSAVGARIDDLAGEFDPVLARVDQSLDNSLVDPDTGRVTGLLDWEFCVAATPAYDLAFVEYTLVGGHWRLLPEGPDHRAAIREALVEGYGAAGPDHVVEQFRANRECYAPLVRAHEMANFAAWFDGVGADFDHRRDEAARRLRAEIDRIA</sequence>
<evidence type="ECO:0000313" key="2">
    <source>
        <dbReference type="EMBL" id="MFC7140176.1"/>
    </source>
</evidence>
<dbReference type="PANTHER" id="PTHR21310">
    <property type="entry name" value="AMINOGLYCOSIDE PHOSPHOTRANSFERASE-RELATED-RELATED"/>
    <property type="match status" value="1"/>
</dbReference>
<feature type="domain" description="Aminoglycoside phosphotransferase" evidence="1">
    <location>
        <begin position="29"/>
        <end position="297"/>
    </location>
</feature>